<evidence type="ECO:0000256" key="1">
    <source>
        <dbReference type="SAM" id="Coils"/>
    </source>
</evidence>
<dbReference type="AlphaFoldDB" id="A0AAV0UKP4"/>
<sequence>MTDSKTLDQVETDLNDVLHRMDIVEQRLAADAKREDGPVGPADLGAYQRQLLLKLRSIRDTMQKEESCLEQLRQERDDARRERDALQTQVAKLQYRVHHLKQHVLP</sequence>
<dbReference type="EMBL" id="CANTFL010001312">
    <property type="protein sequence ID" value="CAI5736350.1"/>
    <property type="molecule type" value="Genomic_DNA"/>
</dbReference>
<feature type="coiled-coil region" evidence="1">
    <location>
        <begin position="55"/>
        <end position="96"/>
    </location>
</feature>
<comment type="caution">
    <text evidence="2">The sequence shown here is derived from an EMBL/GenBank/DDBJ whole genome shotgun (WGS) entry which is preliminary data.</text>
</comment>
<keyword evidence="3" id="KW-1185">Reference proteome</keyword>
<evidence type="ECO:0000313" key="3">
    <source>
        <dbReference type="Proteomes" id="UP001162031"/>
    </source>
</evidence>
<evidence type="ECO:0000313" key="2">
    <source>
        <dbReference type="EMBL" id="CAI5736350.1"/>
    </source>
</evidence>
<reference evidence="2" key="1">
    <citation type="submission" date="2022-12" db="EMBL/GenBank/DDBJ databases">
        <authorList>
            <person name="Webb A."/>
        </authorList>
    </citation>
    <scope>NUCLEOTIDE SEQUENCE</scope>
    <source>
        <strain evidence="2">Hp1</strain>
    </source>
</reference>
<accession>A0AAV0UKP4</accession>
<protein>
    <recommendedName>
        <fullName evidence="4">Mediator of RNA polymerase II transcription subunit 9</fullName>
    </recommendedName>
</protein>
<name>A0AAV0UKP4_HYABA</name>
<keyword evidence="1" id="KW-0175">Coiled coil</keyword>
<gene>
    <name evidence="2" type="ORF">HBR001_LOCUS6797</name>
</gene>
<proteinExistence type="predicted"/>
<organism evidence="2 3">
    <name type="scientific">Hyaloperonospora brassicae</name>
    <name type="common">Brassica downy mildew</name>
    <name type="synonym">Peronospora brassicae</name>
    <dbReference type="NCBI Taxonomy" id="162125"/>
    <lineage>
        <taxon>Eukaryota</taxon>
        <taxon>Sar</taxon>
        <taxon>Stramenopiles</taxon>
        <taxon>Oomycota</taxon>
        <taxon>Peronosporomycetes</taxon>
        <taxon>Peronosporales</taxon>
        <taxon>Peronosporaceae</taxon>
        <taxon>Hyaloperonospora</taxon>
    </lineage>
</organism>
<dbReference type="Proteomes" id="UP001162031">
    <property type="component" value="Unassembled WGS sequence"/>
</dbReference>
<evidence type="ECO:0008006" key="4">
    <source>
        <dbReference type="Google" id="ProtNLM"/>
    </source>
</evidence>